<organism evidence="3 4">
    <name type="scientific">Operophtera brumata</name>
    <name type="common">Winter moth</name>
    <name type="synonym">Phalaena brumata</name>
    <dbReference type="NCBI Taxonomy" id="104452"/>
    <lineage>
        <taxon>Eukaryota</taxon>
        <taxon>Metazoa</taxon>
        <taxon>Ecdysozoa</taxon>
        <taxon>Arthropoda</taxon>
        <taxon>Hexapoda</taxon>
        <taxon>Insecta</taxon>
        <taxon>Pterygota</taxon>
        <taxon>Neoptera</taxon>
        <taxon>Endopterygota</taxon>
        <taxon>Lepidoptera</taxon>
        <taxon>Glossata</taxon>
        <taxon>Ditrysia</taxon>
        <taxon>Geometroidea</taxon>
        <taxon>Geometridae</taxon>
        <taxon>Larentiinae</taxon>
        <taxon>Operophtera</taxon>
    </lineage>
</organism>
<keyword evidence="4" id="KW-1185">Reference proteome</keyword>
<feature type="coiled-coil region" evidence="1">
    <location>
        <begin position="733"/>
        <end position="826"/>
    </location>
</feature>
<evidence type="ECO:0000256" key="2">
    <source>
        <dbReference type="SAM" id="MobiDB-lite"/>
    </source>
</evidence>
<feature type="coiled-coil region" evidence="1">
    <location>
        <begin position="2362"/>
        <end position="2562"/>
    </location>
</feature>
<dbReference type="Proteomes" id="UP000037510">
    <property type="component" value="Unassembled WGS sequence"/>
</dbReference>
<feature type="region of interest" description="Disordered" evidence="2">
    <location>
        <begin position="83"/>
        <end position="111"/>
    </location>
</feature>
<feature type="compositionally biased region" description="Polar residues" evidence="2">
    <location>
        <begin position="380"/>
        <end position="399"/>
    </location>
</feature>
<name>A0A0L7LMR3_OPEBR</name>
<reference evidence="3 4" key="1">
    <citation type="journal article" date="2015" name="Genome Biol. Evol.">
        <title>The genome of winter moth (Operophtera brumata) provides a genomic perspective on sexual dimorphism and phenology.</title>
        <authorList>
            <person name="Derks M.F."/>
            <person name="Smit S."/>
            <person name="Salis L."/>
            <person name="Schijlen E."/>
            <person name="Bossers A."/>
            <person name="Mateman C."/>
            <person name="Pijl A.S."/>
            <person name="de Ridder D."/>
            <person name="Groenen M.A."/>
            <person name="Visser M.E."/>
            <person name="Megens H.J."/>
        </authorList>
    </citation>
    <scope>NUCLEOTIDE SEQUENCE [LARGE SCALE GENOMIC DNA]</scope>
    <source>
        <strain evidence="3">WM2013NL</strain>
        <tissue evidence="3">Head and thorax</tissue>
    </source>
</reference>
<protein>
    <submittedName>
        <fullName evidence="3">Putative viral A-type inclusion protein</fullName>
    </submittedName>
</protein>
<feature type="compositionally biased region" description="Basic and acidic residues" evidence="2">
    <location>
        <begin position="1801"/>
        <end position="1810"/>
    </location>
</feature>
<dbReference type="PANTHER" id="PTHR23159:SF31">
    <property type="entry name" value="CENTROSOME-ASSOCIATED PROTEIN CEP250 ISOFORM X1"/>
    <property type="match status" value="1"/>
</dbReference>
<keyword evidence="1" id="KW-0175">Coiled coil</keyword>
<evidence type="ECO:0000256" key="1">
    <source>
        <dbReference type="SAM" id="Coils"/>
    </source>
</evidence>
<feature type="coiled-coil region" evidence="1">
    <location>
        <begin position="212"/>
        <end position="299"/>
    </location>
</feature>
<feature type="coiled-coil region" evidence="1">
    <location>
        <begin position="541"/>
        <end position="575"/>
    </location>
</feature>
<dbReference type="EMBL" id="JTDY01000551">
    <property type="protein sequence ID" value="KOB76705.1"/>
    <property type="molecule type" value="Genomic_DNA"/>
</dbReference>
<feature type="region of interest" description="Disordered" evidence="2">
    <location>
        <begin position="1793"/>
        <end position="1818"/>
    </location>
</feature>
<dbReference type="PANTHER" id="PTHR23159">
    <property type="entry name" value="CENTROSOMAL PROTEIN 2"/>
    <property type="match status" value="1"/>
</dbReference>
<dbReference type="STRING" id="104452.A0A0L7LMR3"/>
<feature type="coiled-coil region" evidence="1">
    <location>
        <begin position="1037"/>
        <end position="1092"/>
    </location>
</feature>
<feature type="coiled-coil region" evidence="1">
    <location>
        <begin position="2254"/>
        <end position="2331"/>
    </location>
</feature>
<accession>A0A0L7LMR3</accession>
<evidence type="ECO:0000313" key="4">
    <source>
        <dbReference type="Proteomes" id="UP000037510"/>
    </source>
</evidence>
<feature type="coiled-coil region" evidence="1">
    <location>
        <begin position="1226"/>
        <end position="1358"/>
    </location>
</feature>
<feature type="compositionally biased region" description="Polar residues" evidence="2">
    <location>
        <begin position="97"/>
        <end position="111"/>
    </location>
</feature>
<sequence>MSDNKNINIAPETGKFDPVDANIASSEVSSVVGSVKTAKTPHKVSTSTERQIKFERAQKCLENAALVSKRIKEHRKATAELLGKPFEDDDGGDTASEVASTMSERTGYSVATDTSTTIESLANTLKQKELLMERIKQYKEIDKNTEQIINTLKDKENALSVIQVKMRAMETTILDLQEKINEKDQIIEAKNKATSLISDSLSKKERDTMALLEDTRQQMTKMQENFITMETEWKEEKQRYLKDIDVKEEKIRSLEEANSILETSRFEISVEHSKLLEELESKAKEISQLEEKIQSLSLIVEEKPSEKEKDDYDDEKGSREIADMVELTKKVELLEQLNCQIRQTNKELENKLTTITEVKQAAAAPTKKGSPLPARKGGRNTASKMKSPWSHLSSESLPQETDKKIAKGEISRLEMLIQSLSKDLLDKEYLISQKDELITELKKPSETAADMVDAGTITEETESQNTESDDNKVEYDPSMTQSAVEHLNVNQLEAELKKAQEQISLLNNDIEAANKNMIKVKSTHKLKLKQMQKTIDNFSKVSDVNAEIVRLNEELHQLSQKVAEVEEEKGNLQLHLVDYDSGRQLHTLQQKNLELEDKLADISHFQSEQVTTEIKSVQLEEQIDELTASKNELELIIENLKLDKEQLSGTIKELDIEKHELNNKLENYIQENIDLTDKLEKLSAEKVSSAESIEIVESLTTQEKLELEEYNQGIHGEKIEDRESENVSGDKNIDNLIEQREDLNKKIDLFTQEREEVMEKMNKINEENESLHKKIHALLDQCSSLQISVDQCSKEKCELQELNHEINRQIEELKRERIEIVKETAEIAKPVQEDTAEPTVGEVLQDDKTTSDKGLNRTKSVKQLTKEILKLKNTVKEREAEIGDCQMKILSLEEQQQKQNETLKANSGIENKLKTAMDENLQLREELDNLNTNKQSEQQLLEYKQALEIQHQEMQKLQQECAVTTNSRDNRINELEKVLVEYEKQIFNYGNTLQQKDKDLAEYINQVTKLNDVSLKLRSTIGSLEEEKAKDQNADLIKSLNKQIVVYQKKMAENEEKIRILEEEKAQAMLLKTTLENKNINLETELKLLHETFAEKQSIVMELQTQQQKHAEEISAVKLETKERDEEIHEVKLQLRKESIENEKLRTSLEEKEKDLEELTQTFDEAKVKLDKLINENNNFNEQFITIETTNKELLAEKKHFTEQFTTLEIKNKELLEKLKKFAVNIKKKSAMCQDLEHQLMETQKELQAKNEQKEQLSILAETMPALQEKMKHAEEEINRLQSVKISIDQQKTHDLNLLQNQIKALEENLLISSDELLKLKDTINNLHKDLHFVREENANLKTQIDGLNNKIVEHEIEQKNNSNFITKISSLEADLGQKQNYIAELLTILENHEQQRVQTQFGYDAKIQERDLYIESMETEISKYKNRICRLEESISIMEDSRHSLERKADQLGNQLQEKQKAYSEYTNQEDELVGRLAVLMDHDRVVEKQLHEIDGENKELQNKLQQTNEDNQRIRKSLSDIQEYCNNLTDKASKADVAETELAKHQSRIHELEANLKRVTQEQHTLITQKKKEIEEIESEFNTQIENAIKEKKAFSEKYEKINERVIQLETKLQEYKTNNEHLTFNLQEINQMNQALVEKSQKATPVTPDYTDQYINEINKLNSIINTKNQEVSDLVISFQELQTNHLSSIFNLESKISELNNKVVSQSSELENAIKEADNLKMTNEYLHTVISQKEESLKELNERKSLTFEMNIPKTEGMIISSTIEALNEEPKPFDWSSLESQIISDDNIASSNPKQDSKKTEHTVQKQSLSQLTADQSVEPTITCKKAYLCYKTDEDTVEKEIDPFNSDEGWGLGESDELKDITPGLSHLNDQIQKLVSEKTKLTADLNASNIKLVKALRKLKELKSTNDVLSNEIKTSKQVSQSTFLDSAIEDELRLTINELENKIEALTTVINKEKRDKESLRKQNEIFNNANDRLTEMKEKMENEIELWKFKFKDANDKVSTLQWGSDTKETPEHRPVAPTKDVLNDKYKEEINKIEKENDELQLVIDQLTAQNKVILTKETQLKNEIDNLNKEVLRRSSLCENCEVFKSQISELQSSNSELQKNMDLLNQNLRDIEVRCNELIHNYDTLKAENESVQLENIHLNGKCSKLAEEIQPLQQLEVDASTKITVLLSELETLKNKLAWYEQQQTSEKYDEIVLELTNKCKYLEEHCLQLKSQQEESYNKITSLETNQNVLGEQSNDVIVSELKNNYKSSEEHCSQLKYQLEEANSKVAILETSSQNVVGEQANGYTKQINELNAKIQNLNAENDSLLSTVTELRSSISSAVDQRGFEIAELWKQHLGQREADFQKTEMELRSQLNASEEKYEQLLDNMQSSSQEETNQMVIMEQVNSLQSKMQDKEQHLRDLQDKYTEVMNQLDMLRSEMQDEKITYENKLLEQQEEYEKVIQELNLKHKEQSDSYKITFKNIQAELAAAKASGDELNQKVEELVEQLRSSEETIIEINNQVHIKDREIYQKANEYSMILAQRNDEFENVRQQLIQYEKKIEDLNYEKESELAILRLKMHENSSYYEKEQSEFESEKLALAEELGAKITECTNLNKQITDLNKTLEEQANKSSELQAALENQELEIVTLKDEIDNLQTMLTASANKMQKHVSFAADTKLASDDERVELMNKELLDLVPKPELDLALYMLHQRDVRCEELTMELTQLLDERDTLQLRLSDSLRFSEELKSKCKAAGLEDSFSSSQETVSELPSFTVEKEQQFVDTHRQGSRTGSMSDPDGDKPILRANRDVRLRHESEQRQLDMQLLQRDVANLPPEAVEQLTQAHHTLSRDSQSTPTVLMNWLRGKSTPKVVHM</sequence>
<evidence type="ECO:0000313" key="3">
    <source>
        <dbReference type="EMBL" id="KOB76705.1"/>
    </source>
</evidence>
<feature type="coiled-coil region" evidence="1">
    <location>
        <begin position="1436"/>
        <end position="1635"/>
    </location>
</feature>
<feature type="coiled-coil region" evidence="1">
    <location>
        <begin position="482"/>
        <end position="516"/>
    </location>
</feature>
<feature type="coiled-coil region" evidence="1">
    <location>
        <begin position="2606"/>
        <end position="2654"/>
    </location>
</feature>
<feature type="coiled-coil region" evidence="1">
    <location>
        <begin position="616"/>
        <end position="685"/>
    </location>
</feature>
<feature type="region of interest" description="Disordered" evidence="2">
    <location>
        <begin position="2777"/>
        <end position="2798"/>
    </location>
</feature>
<feature type="coiled-coil region" evidence="1">
    <location>
        <begin position="906"/>
        <end position="1013"/>
    </location>
</feature>
<comment type="caution">
    <text evidence="3">The sequence shown here is derived from an EMBL/GenBank/DDBJ whole genome shotgun (WGS) entry which is preliminary data.</text>
</comment>
<feature type="region of interest" description="Disordered" evidence="2">
    <location>
        <begin position="360"/>
        <end position="401"/>
    </location>
</feature>
<feature type="coiled-coil region" evidence="1">
    <location>
        <begin position="1135"/>
        <end position="1183"/>
    </location>
</feature>
<gene>
    <name evidence="3" type="ORF">OBRU01_05309</name>
</gene>
<proteinExistence type="predicted"/>
<feature type="coiled-coil region" evidence="1">
    <location>
        <begin position="1872"/>
        <end position="2148"/>
    </location>
</feature>